<dbReference type="AlphaFoldDB" id="A0A235B3I0"/>
<sequence length="588" mass="68373">MLLETIHHRPESPYAYPLELDQLRVRIRTKKGEVSGCRVFHGDRYRSEEEEEEVLLTQTASDLWFDWFEGVIPAPTRRVQYVFRLDTEENTWWYGEKGISQERGAAGVFHYAYIHEEAVLRVPEWARDAAVYQIFPERFANGDAGLDPEGVLPWKSNTPPKSDSFYGGDLKGIIDRIPWLAELGVNTLYLTPIFRSPSNHKYNIDDYEQIDPGFGDWKTCKAMVETAHHYGIRVLFDGVFNHSGSGFFAFRDVQEKGAASPYKNWFRIRDFPVVMSPQPHYETFADHIPDMPKLMTHLPEVREYFLNVAEYWTREMGIDGWRLDVANEVDAAFWRAFRERIRSVNPDALIVGEIWHDPGPWLRGDQWDSVMNYRFREAVISFFATCEWTAEEFEARLTSARMGVPEQAASAMWNLLGSHDTERFLTRCNHDRKRFQLAVLFQMTYPGIPMIYYGDEVGMEGGPDPDCRRPMVWEEEKQDRELFDFHRKLLDLRHRLAPLRRGDYRTWKVDGKKGIYAFLRRYQEESVGVVINNGDRRRSIRLEGTAWGEGAVLLDPLSGGRFTVEEKHVFCTLDAGQGALLVPERAIK</sequence>
<dbReference type="EMBL" id="NOWF01000012">
    <property type="protein sequence ID" value="OYD06467.1"/>
    <property type="molecule type" value="Genomic_DNA"/>
</dbReference>
<dbReference type="CDD" id="cd02857">
    <property type="entry name" value="E_set_CDase_PDE_N"/>
    <property type="match status" value="1"/>
</dbReference>
<dbReference type="InterPro" id="IPR006047">
    <property type="entry name" value="GH13_cat_dom"/>
</dbReference>
<name>A0A235B3I0_9BACL</name>
<proteinExistence type="predicted"/>
<dbReference type="PANTHER" id="PTHR10357:SF210">
    <property type="entry name" value="MALTODEXTRIN GLUCOSIDASE"/>
    <property type="match status" value="1"/>
</dbReference>
<dbReference type="InterPro" id="IPR017853">
    <property type="entry name" value="GH"/>
</dbReference>
<accession>A0A235B3I0</accession>
<comment type="caution">
    <text evidence="4">The sequence shown here is derived from an EMBL/GenBank/DDBJ whole genome shotgun (WGS) entry which is preliminary data.</text>
</comment>
<dbReference type="InterPro" id="IPR004185">
    <property type="entry name" value="Glyco_hydro_13_lg-like_dom"/>
</dbReference>
<evidence type="ECO:0000313" key="4">
    <source>
        <dbReference type="EMBL" id="OYD06467.1"/>
    </source>
</evidence>
<dbReference type="CDD" id="cd11338">
    <property type="entry name" value="AmyAc_CMD"/>
    <property type="match status" value="1"/>
</dbReference>
<evidence type="ECO:0000313" key="5">
    <source>
        <dbReference type="Proteomes" id="UP000215459"/>
    </source>
</evidence>
<dbReference type="InterPro" id="IPR045857">
    <property type="entry name" value="O16G_dom_2"/>
</dbReference>
<dbReference type="RefSeq" id="WP_094265689.1">
    <property type="nucleotide sequence ID" value="NZ_NOWF01000012.1"/>
</dbReference>
<dbReference type="SUPFAM" id="SSF51445">
    <property type="entry name" value="(Trans)glycosidases"/>
    <property type="match status" value="1"/>
</dbReference>
<dbReference type="Gene3D" id="2.60.40.1180">
    <property type="entry name" value="Golgi alpha-mannosidase II"/>
    <property type="match status" value="1"/>
</dbReference>
<dbReference type="GO" id="GO:0005975">
    <property type="term" value="P:carbohydrate metabolic process"/>
    <property type="evidence" value="ECO:0007669"/>
    <property type="project" value="InterPro"/>
</dbReference>
<keyword evidence="2 4" id="KW-0326">Glycosidase</keyword>
<dbReference type="InterPro" id="IPR014756">
    <property type="entry name" value="Ig_E-set"/>
</dbReference>
<dbReference type="SMART" id="SM00642">
    <property type="entry name" value="Aamy"/>
    <property type="match status" value="1"/>
</dbReference>
<protein>
    <submittedName>
        <fullName evidence="4">Alpha-glycosidase</fullName>
    </submittedName>
</protein>
<dbReference type="InterPro" id="IPR013780">
    <property type="entry name" value="Glyco_hydro_b"/>
</dbReference>
<evidence type="ECO:0000259" key="3">
    <source>
        <dbReference type="SMART" id="SM00642"/>
    </source>
</evidence>
<dbReference type="Pfam" id="PF00128">
    <property type="entry name" value="Alpha-amylase"/>
    <property type="match status" value="1"/>
</dbReference>
<gene>
    <name evidence="4" type="ORF">CHM34_16380</name>
</gene>
<dbReference type="Proteomes" id="UP000215459">
    <property type="component" value="Unassembled WGS sequence"/>
</dbReference>
<keyword evidence="5" id="KW-1185">Reference proteome</keyword>
<organism evidence="4 5">
    <name type="scientific">Paludifilum halophilum</name>
    <dbReference type="NCBI Taxonomy" id="1642702"/>
    <lineage>
        <taxon>Bacteria</taxon>
        <taxon>Bacillati</taxon>
        <taxon>Bacillota</taxon>
        <taxon>Bacilli</taxon>
        <taxon>Bacillales</taxon>
        <taxon>Thermoactinomycetaceae</taxon>
        <taxon>Paludifilum</taxon>
    </lineage>
</organism>
<evidence type="ECO:0000256" key="2">
    <source>
        <dbReference type="ARBA" id="ARBA00023295"/>
    </source>
</evidence>
<dbReference type="InterPro" id="IPR013783">
    <property type="entry name" value="Ig-like_fold"/>
</dbReference>
<dbReference type="PANTHER" id="PTHR10357">
    <property type="entry name" value="ALPHA-AMYLASE FAMILY MEMBER"/>
    <property type="match status" value="1"/>
</dbReference>
<keyword evidence="1" id="KW-0378">Hydrolase</keyword>
<dbReference type="Pfam" id="PF02903">
    <property type="entry name" value="Alpha-amylase_N"/>
    <property type="match status" value="1"/>
</dbReference>
<dbReference type="GO" id="GO:0004553">
    <property type="term" value="F:hydrolase activity, hydrolyzing O-glycosyl compounds"/>
    <property type="evidence" value="ECO:0007669"/>
    <property type="project" value="InterPro"/>
</dbReference>
<reference evidence="4 5" key="1">
    <citation type="submission" date="2017-07" db="EMBL/GenBank/DDBJ databases">
        <title>The genome sequence of Paludifilum halophilum highlights mechanisms for microbial adaptation to high salt environemnts.</title>
        <authorList>
            <person name="Belbahri L."/>
        </authorList>
    </citation>
    <scope>NUCLEOTIDE SEQUENCE [LARGE SCALE GENOMIC DNA]</scope>
    <source>
        <strain evidence="4 5">DSM 102817</strain>
    </source>
</reference>
<evidence type="ECO:0000256" key="1">
    <source>
        <dbReference type="ARBA" id="ARBA00022801"/>
    </source>
</evidence>
<dbReference type="OrthoDB" id="9805159at2"/>
<dbReference type="SUPFAM" id="SSF51011">
    <property type="entry name" value="Glycosyl hydrolase domain"/>
    <property type="match status" value="1"/>
</dbReference>
<feature type="domain" description="Glycosyl hydrolase family 13 catalytic" evidence="3">
    <location>
        <begin position="133"/>
        <end position="493"/>
    </location>
</feature>
<dbReference type="Gene3D" id="2.60.40.10">
    <property type="entry name" value="Immunoglobulins"/>
    <property type="match status" value="1"/>
</dbReference>
<dbReference type="Gene3D" id="3.20.20.80">
    <property type="entry name" value="Glycosidases"/>
    <property type="match status" value="1"/>
</dbReference>
<dbReference type="Gene3D" id="3.90.400.10">
    <property type="entry name" value="Oligo-1,6-glucosidase, Domain 2"/>
    <property type="match status" value="1"/>
</dbReference>
<dbReference type="SUPFAM" id="SSF81296">
    <property type="entry name" value="E set domains"/>
    <property type="match status" value="1"/>
</dbReference>